<dbReference type="PANTHER" id="PTHR24286">
    <property type="entry name" value="CYTOCHROME P450 26"/>
    <property type="match status" value="1"/>
</dbReference>
<protein>
    <submittedName>
        <fullName evidence="7 8">Allene oxide synthase 1, chloroplastic-like</fullName>
    </submittedName>
</protein>
<sequence length="453" mass="50121">MGNTLGAFRFMTRGNQSYAPDREEDFAEKNIGVPCRVVTGNKVAQNVVANIGNILTREEFSFGIAVPRRDFTGGVCPSNVTTGKTHEKYKRFMLEVLSKASGEIPVLIAKSVLSNISQWGSAPRDFELKMMAVVADTLIPSIFGQSTPFEAEEIDLYASGVIEPTAPVLKQLSRMNLDKERQALSSIVAKVKTSERYQQLLDLGKSHGLTEEETTGQLLFTAFFNGIAGTTVNIVGSFARLASISGEDREELREEALAALKKHGGLTPEALGEMPKVESFVLESLRANPSALIWGFVAPRPTTLKYTAKSGEREVEIKEGELVLASSYWVLRDPAVFDKPEDFVWRRFLGPEGEARRQDHVVFMGRLNDTPAPSNYMCPGKDAALSLLKGSVAIFNTFFGWELQEPPVWTGTKFLRSAMPDNEVKIKKFWVQHPEDLKDIFPSHADDILNALV</sequence>
<dbReference type="Pfam" id="PF00067">
    <property type="entry name" value="p450"/>
    <property type="match status" value="1"/>
</dbReference>
<dbReference type="GO" id="GO:0016491">
    <property type="term" value="F:oxidoreductase activity"/>
    <property type="evidence" value="ECO:0000318"/>
    <property type="project" value="GO_Central"/>
</dbReference>
<dbReference type="GO" id="GO:0005506">
    <property type="term" value="F:iron ion binding"/>
    <property type="evidence" value="ECO:0007669"/>
    <property type="project" value="InterPro"/>
</dbReference>
<keyword evidence="3" id="KW-0479">Metal-binding</keyword>
<keyword evidence="5" id="KW-0408">Iron</keyword>
<dbReference type="InterPro" id="IPR001128">
    <property type="entry name" value="Cyt_P450"/>
</dbReference>
<dbReference type="InterPro" id="IPR036396">
    <property type="entry name" value="Cyt_P450_sf"/>
</dbReference>
<evidence type="ECO:0000256" key="5">
    <source>
        <dbReference type="ARBA" id="ARBA00023004"/>
    </source>
</evidence>
<organism evidence="6 8">
    <name type="scientific">Branchiostoma floridae</name>
    <name type="common">Florida lancelet</name>
    <name type="synonym">Amphioxus</name>
    <dbReference type="NCBI Taxonomy" id="7739"/>
    <lineage>
        <taxon>Eukaryota</taxon>
        <taxon>Metazoa</taxon>
        <taxon>Chordata</taxon>
        <taxon>Cephalochordata</taxon>
        <taxon>Leptocardii</taxon>
        <taxon>Amphioxiformes</taxon>
        <taxon>Branchiostomatidae</taxon>
        <taxon>Branchiostoma</taxon>
    </lineage>
</organism>
<accession>A0A9J7N482</accession>
<evidence type="ECO:0000256" key="3">
    <source>
        <dbReference type="ARBA" id="ARBA00022723"/>
    </source>
</evidence>
<dbReference type="Gene3D" id="1.10.630.10">
    <property type="entry name" value="Cytochrome P450"/>
    <property type="match status" value="1"/>
</dbReference>
<comment type="similarity">
    <text evidence="2">Belongs to the cytochrome P450 family.</text>
</comment>
<dbReference type="GO" id="GO:0020037">
    <property type="term" value="F:heme binding"/>
    <property type="evidence" value="ECO:0007669"/>
    <property type="project" value="InterPro"/>
</dbReference>
<evidence type="ECO:0000256" key="1">
    <source>
        <dbReference type="ARBA" id="ARBA00001971"/>
    </source>
</evidence>
<dbReference type="Proteomes" id="UP000001554">
    <property type="component" value="Chromosome 10"/>
</dbReference>
<evidence type="ECO:0000256" key="2">
    <source>
        <dbReference type="ARBA" id="ARBA00010617"/>
    </source>
</evidence>
<dbReference type="SUPFAM" id="SSF48264">
    <property type="entry name" value="Cytochrome P450"/>
    <property type="match status" value="1"/>
</dbReference>
<dbReference type="GO" id="GO:0016705">
    <property type="term" value="F:oxidoreductase activity, acting on paired donors, with incorporation or reduction of molecular oxygen"/>
    <property type="evidence" value="ECO:0007669"/>
    <property type="project" value="InterPro"/>
</dbReference>
<evidence type="ECO:0000313" key="6">
    <source>
        <dbReference type="Proteomes" id="UP000001554"/>
    </source>
</evidence>
<dbReference type="RefSeq" id="XP_035689014.1">
    <property type="nucleotide sequence ID" value="XM_035833121.1"/>
</dbReference>
<keyword evidence="6" id="KW-1185">Reference proteome</keyword>
<evidence type="ECO:0000256" key="4">
    <source>
        <dbReference type="ARBA" id="ARBA00023002"/>
    </source>
</evidence>
<dbReference type="PANTHER" id="PTHR24286:SF228">
    <property type="entry name" value="C-22 STEROL DESATURASE ERG5"/>
    <property type="match status" value="1"/>
</dbReference>
<name>A0A9J7N482_BRAFL</name>
<dbReference type="RefSeq" id="XP_035689012.1">
    <property type="nucleotide sequence ID" value="XM_035833119.1"/>
</dbReference>
<gene>
    <name evidence="7 8" type="primary">LOC118424531</name>
</gene>
<comment type="cofactor">
    <cofactor evidence="1">
        <name>heme</name>
        <dbReference type="ChEBI" id="CHEBI:30413"/>
    </cofactor>
</comment>
<proteinExistence type="inferred from homology"/>
<dbReference type="AlphaFoldDB" id="A0A9J7N482"/>
<evidence type="ECO:0000313" key="8">
    <source>
        <dbReference type="RefSeq" id="XP_035689014.1"/>
    </source>
</evidence>
<keyword evidence="4" id="KW-0560">Oxidoreductase</keyword>
<reference evidence="6" key="1">
    <citation type="journal article" date="2020" name="Nat. Ecol. Evol.">
        <title>Deeply conserved synteny resolves early events in vertebrate evolution.</title>
        <authorList>
            <person name="Simakov O."/>
            <person name="Marletaz F."/>
            <person name="Yue J.X."/>
            <person name="O'Connell B."/>
            <person name="Jenkins J."/>
            <person name="Brandt A."/>
            <person name="Calef R."/>
            <person name="Tung C.H."/>
            <person name="Huang T.K."/>
            <person name="Schmutz J."/>
            <person name="Satoh N."/>
            <person name="Yu J.K."/>
            <person name="Putnam N.H."/>
            <person name="Green R.E."/>
            <person name="Rokhsar D.S."/>
        </authorList>
    </citation>
    <scope>NUCLEOTIDE SEQUENCE [LARGE SCALE GENOMIC DNA]</scope>
    <source>
        <strain evidence="6">S238N-H82</strain>
    </source>
</reference>
<reference evidence="7 8" key="2">
    <citation type="submission" date="2025-04" db="UniProtKB">
        <authorList>
            <consortium name="RefSeq"/>
        </authorList>
    </citation>
    <scope>IDENTIFICATION</scope>
    <source>
        <strain evidence="7 8">S238N-H82</strain>
        <tissue evidence="7 8">Testes</tissue>
    </source>
</reference>
<dbReference type="OrthoDB" id="2789670at2759"/>
<evidence type="ECO:0000313" key="7">
    <source>
        <dbReference type="RefSeq" id="XP_035689012.1"/>
    </source>
</evidence>
<dbReference type="GO" id="GO:0004497">
    <property type="term" value="F:monooxygenase activity"/>
    <property type="evidence" value="ECO:0007669"/>
    <property type="project" value="InterPro"/>
</dbReference>
<dbReference type="KEGG" id="bfo:118424531"/>
<dbReference type="GeneID" id="118424531"/>